<dbReference type="AlphaFoldDB" id="A0AAW5MC88"/>
<keyword evidence="2" id="KW-0547">Nucleotide-binding</keyword>
<reference evidence="2" key="1">
    <citation type="submission" date="2022-08" db="EMBL/GenBank/DDBJ databases">
        <title>A global survey of hypervirulent Aeromonas hydrophila identified this emerging pathogen in farmed fish in the lower Mekong River basin.</title>
        <authorList>
            <person name="Xu T."/>
            <person name="Rasmussen-Ivey C.R."/>
            <person name="Moen F.S."/>
            <person name="Fernandez Bravo A."/>
            <person name="Lamy B."/>
            <person name="Beaz-Hidalgo R."/>
            <person name="Khan C.D."/>
            <person name="Castro Escarpulli G."/>
            <person name="Yasin I.S.M."/>
            <person name="Figueras M.J."/>
            <person name="Azzam Sayuti M."/>
            <person name="Karim M.M."/>
            <person name="Alam K.M."/>
            <person name="Le T.T.T."/>
            <person name="Thao N.H.P."/>
            <person name="Addo S."/>
            <person name="Duodu S."/>
            <person name="Ali S."/>
            <person name="Mey S."/>
            <person name="Somony T."/>
            <person name="Liles M.R."/>
        </authorList>
    </citation>
    <scope>NUCLEOTIDE SEQUENCE</scope>
    <source>
        <strain evidence="2">0.14</strain>
    </source>
</reference>
<keyword evidence="2" id="KW-0067">ATP-binding</keyword>
<feature type="non-terminal residue" evidence="2">
    <location>
        <position position="1"/>
    </location>
</feature>
<evidence type="ECO:0000256" key="1">
    <source>
        <dbReference type="SAM" id="MobiDB-lite"/>
    </source>
</evidence>
<proteinExistence type="predicted"/>
<accession>A0AAW5MC88</accession>
<dbReference type="EMBL" id="JANLFC010000110">
    <property type="protein sequence ID" value="MCR4451183.1"/>
    <property type="molecule type" value="Genomic_DNA"/>
</dbReference>
<evidence type="ECO:0000313" key="2">
    <source>
        <dbReference type="EMBL" id="MCR4451183.1"/>
    </source>
</evidence>
<dbReference type="GO" id="GO:0004386">
    <property type="term" value="F:helicase activity"/>
    <property type="evidence" value="ECO:0007669"/>
    <property type="project" value="UniProtKB-KW"/>
</dbReference>
<comment type="caution">
    <text evidence="2">The sequence shown here is derived from an EMBL/GenBank/DDBJ whole genome shotgun (WGS) entry which is preliminary data.</text>
</comment>
<gene>
    <name evidence="2" type="ORF">NS965_22610</name>
</gene>
<protein>
    <submittedName>
        <fullName evidence="2">ATP-dependent RNA helicase RhlE</fullName>
    </submittedName>
</protein>
<name>A0AAW5MC88_AERVE</name>
<sequence>VEILEGYEPSGKPSRQTLPGSKPVQNPPRARGHANAKGKPAAGKGKGDVAKKPAQPAQNKSRKREVVGEDIGFAPMRRLPKAQRGDYQDNSSEE</sequence>
<keyword evidence="2" id="KW-0378">Hydrolase</keyword>
<feature type="region of interest" description="Disordered" evidence="1">
    <location>
        <begin position="1"/>
        <end position="94"/>
    </location>
</feature>
<keyword evidence="2" id="KW-0347">Helicase</keyword>
<organism evidence="2 3">
    <name type="scientific">Aeromonas veronii</name>
    <dbReference type="NCBI Taxonomy" id="654"/>
    <lineage>
        <taxon>Bacteria</taxon>
        <taxon>Pseudomonadati</taxon>
        <taxon>Pseudomonadota</taxon>
        <taxon>Gammaproteobacteria</taxon>
        <taxon>Aeromonadales</taxon>
        <taxon>Aeromonadaceae</taxon>
        <taxon>Aeromonas</taxon>
    </lineage>
</organism>
<evidence type="ECO:0000313" key="3">
    <source>
        <dbReference type="Proteomes" id="UP001204061"/>
    </source>
</evidence>
<dbReference type="Proteomes" id="UP001204061">
    <property type="component" value="Unassembled WGS sequence"/>
</dbReference>